<dbReference type="AlphaFoldDB" id="A0AAD4SVA4"/>
<sequence length="58" mass="6672">MLAYVSRDKGDNRTAIVDANALVIFSLTRRQELGEISEIFPYYSDLNYDAMLTVFNCF</sequence>
<comment type="caution">
    <text evidence="1">The sequence shown here is derived from an EMBL/GenBank/DDBJ whole genome shotgun (WGS) entry which is preliminary data.</text>
</comment>
<reference evidence="1" key="1">
    <citation type="submission" date="2022-04" db="EMBL/GenBank/DDBJ databases">
        <title>A functionally conserved STORR gene fusion in Papaver species that diverged 16.8 million years ago.</title>
        <authorList>
            <person name="Catania T."/>
        </authorList>
    </citation>
    <scope>NUCLEOTIDE SEQUENCE</scope>
    <source>
        <strain evidence="1">S-188037</strain>
    </source>
</reference>
<evidence type="ECO:0000313" key="2">
    <source>
        <dbReference type="Proteomes" id="UP001202328"/>
    </source>
</evidence>
<keyword evidence="2" id="KW-1185">Reference proteome</keyword>
<organism evidence="1 2">
    <name type="scientific">Papaver atlanticum</name>
    <dbReference type="NCBI Taxonomy" id="357466"/>
    <lineage>
        <taxon>Eukaryota</taxon>
        <taxon>Viridiplantae</taxon>
        <taxon>Streptophyta</taxon>
        <taxon>Embryophyta</taxon>
        <taxon>Tracheophyta</taxon>
        <taxon>Spermatophyta</taxon>
        <taxon>Magnoliopsida</taxon>
        <taxon>Ranunculales</taxon>
        <taxon>Papaveraceae</taxon>
        <taxon>Papaveroideae</taxon>
        <taxon>Papaver</taxon>
    </lineage>
</organism>
<accession>A0AAD4SVA4</accession>
<dbReference type="Proteomes" id="UP001202328">
    <property type="component" value="Unassembled WGS sequence"/>
</dbReference>
<dbReference type="EMBL" id="JAJJMB010008592">
    <property type="protein sequence ID" value="KAI3922763.1"/>
    <property type="molecule type" value="Genomic_DNA"/>
</dbReference>
<feature type="non-terminal residue" evidence="1">
    <location>
        <position position="58"/>
    </location>
</feature>
<name>A0AAD4SVA4_9MAGN</name>
<proteinExistence type="predicted"/>
<evidence type="ECO:0000313" key="1">
    <source>
        <dbReference type="EMBL" id="KAI3922763.1"/>
    </source>
</evidence>
<protein>
    <submittedName>
        <fullName evidence="1">Uncharacterized protein</fullName>
    </submittedName>
</protein>
<gene>
    <name evidence="1" type="ORF">MKW98_006894</name>
</gene>